<evidence type="ECO:0000256" key="5">
    <source>
        <dbReference type="SAM" id="Phobius"/>
    </source>
</evidence>
<feature type="transmembrane region" description="Helical" evidence="5">
    <location>
        <begin position="100"/>
        <end position="118"/>
    </location>
</feature>
<evidence type="ECO:0000313" key="6">
    <source>
        <dbReference type="EMBL" id="NYJ35439.1"/>
    </source>
</evidence>
<name>A0A7Z0EP24_9ACTN</name>
<gene>
    <name evidence="6" type="ORF">HNR10_003320</name>
</gene>
<evidence type="ECO:0000256" key="1">
    <source>
        <dbReference type="ARBA" id="ARBA00004141"/>
    </source>
</evidence>
<dbReference type="Proteomes" id="UP000572051">
    <property type="component" value="Unassembled WGS sequence"/>
</dbReference>
<dbReference type="Pfam" id="PF13564">
    <property type="entry name" value="DoxX_2"/>
    <property type="match status" value="1"/>
</dbReference>
<accession>A0A7Z0EP24</accession>
<dbReference type="GO" id="GO:0016020">
    <property type="term" value="C:membrane"/>
    <property type="evidence" value="ECO:0007669"/>
    <property type="project" value="UniProtKB-SubCell"/>
</dbReference>
<evidence type="ECO:0000256" key="3">
    <source>
        <dbReference type="ARBA" id="ARBA00022989"/>
    </source>
</evidence>
<organism evidence="6 7">
    <name type="scientific">Nocardiopsis aegyptia</name>
    <dbReference type="NCBI Taxonomy" id="220378"/>
    <lineage>
        <taxon>Bacteria</taxon>
        <taxon>Bacillati</taxon>
        <taxon>Actinomycetota</taxon>
        <taxon>Actinomycetes</taxon>
        <taxon>Streptosporangiales</taxon>
        <taxon>Nocardiopsidaceae</taxon>
        <taxon>Nocardiopsis</taxon>
    </lineage>
</organism>
<dbReference type="AlphaFoldDB" id="A0A7Z0EP24"/>
<keyword evidence="7" id="KW-1185">Reference proteome</keyword>
<feature type="transmembrane region" description="Helical" evidence="5">
    <location>
        <begin position="63"/>
        <end position="88"/>
    </location>
</feature>
<keyword evidence="2 5" id="KW-0812">Transmembrane</keyword>
<keyword evidence="4 5" id="KW-0472">Membrane</keyword>
<protein>
    <submittedName>
        <fullName evidence="6">Putative membrane protein</fullName>
    </submittedName>
</protein>
<evidence type="ECO:0000256" key="4">
    <source>
        <dbReference type="ARBA" id="ARBA00023136"/>
    </source>
</evidence>
<comment type="caution">
    <text evidence="6">The sequence shown here is derived from an EMBL/GenBank/DDBJ whole genome shotgun (WGS) entry which is preliminary data.</text>
</comment>
<dbReference type="InterPro" id="IPR032808">
    <property type="entry name" value="DoxX"/>
</dbReference>
<comment type="subcellular location">
    <subcellularLocation>
        <location evidence="1">Membrane</location>
        <topology evidence="1">Multi-pass membrane protein</topology>
    </subcellularLocation>
</comment>
<evidence type="ECO:0000313" key="7">
    <source>
        <dbReference type="Proteomes" id="UP000572051"/>
    </source>
</evidence>
<reference evidence="6 7" key="1">
    <citation type="submission" date="2020-07" db="EMBL/GenBank/DDBJ databases">
        <title>Sequencing the genomes of 1000 actinobacteria strains.</title>
        <authorList>
            <person name="Klenk H.-P."/>
        </authorList>
    </citation>
    <scope>NUCLEOTIDE SEQUENCE [LARGE SCALE GENOMIC DNA]</scope>
    <source>
        <strain evidence="6 7">DSM 44442</strain>
    </source>
</reference>
<sequence length="128" mass="13326">MNLALWIVTGLLAAAYVFGGAGKLIVPKERIAAFGPSARWVEDWSAGGVKAIGALEVLGGAGLVLPAVTGVAPVLVPLAAVGLAMIMVGAAVTRVRRREFRLMAVDLAYLVLLLFVVWGRSVLEPFTG</sequence>
<proteinExistence type="predicted"/>
<dbReference type="RefSeq" id="WP_179824590.1">
    <property type="nucleotide sequence ID" value="NZ_JACCFS010000001.1"/>
</dbReference>
<evidence type="ECO:0000256" key="2">
    <source>
        <dbReference type="ARBA" id="ARBA00022692"/>
    </source>
</evidence>
<dbReference type="EMBL" id="JACCFS010000001">
    <property type="protein sequence ID" value="NYJ35439.1"/>
    <property type="molecule type" value="Genomic_DNA"/>
</dbReference>
<keyword evidence="3 5" id="KW-1133">Transmembrane helix</keyword>